<dbReference type="Pfam" id="PF01565">
    <property type="entry name" value="FAD_binding_4"/>
    <property type="match status" value="1"/>
</dbReference>
<keyword evidence="8" id="KW-1185">Reference proteome</keyword>
<dbReference type="PANTHER" id="PTHR42973:SF34">
    <property type="entry name" value="FAD BINDING DOMAIN PROTEIN (AFU_ORTHOLOGUE AFUA_3G02770)"/>
    <property type="match status" value="1"/>
</dbReference>
<dbReference type="GO" id="GO:0071949">
    <property type="term" value="F:FAD binding"/>
    <property type="evidence" value="ECO:0007669"/>
    <property type="project" value="InterPro"/>
</dbReference>
<feature type="domain" description="FAD-binding PCMH-type" evidence="6">
    <location>
        <begin position="99"/>
        <end position="270"/>
    </location>
</feature>
<dbReference type="GO" id="GO:0016491">
    <property type="term" value="F:oxidoreductase activity"/>
    <property type="evidence" value="ECO:0007669"/>
    <property type="project" value="UniProtKB-KW"/>
</dbReference>
<dbReference type="InParanoid" id="A0A1Y2LW68"/>
<dbReference type="InterPro" id="IPR036318">
    <property type="entry name" value="FAD-bd_PCMH-like_sf"/>
</dbReference>
<dbReference type="Gene3D" id="3.30.465.10">
    <property type="match status" value="1"/>
</dbReference>
<accession>A0A1Y2LW68</accession>
<dbReference type="PROSITE" id="PS51387">
    <property type="entry name" value="FAD_PCMH"/>
    <property type="match status" value="1"/>
</dbReference>
<proteinExistence type="inferred from homology"/>
<keyword evidence="3" id="KW-0274">FAD</keyword>
<comment type="similarity">
    <text evidence="1">Belongs to the oxygen-dependent FAD-linked oxidoreductase family.</text>
</comment>
<dbReference type="Proteomes" id="UP000193240">
    <property type="component" value="Unassembled WGS sequence"/>
</dbReference>
<evidence type="ECO:0000256" key="3">
    <source>
        <dbReference type="ARBA" id="ARBA00022827"/>
    </source>
</evidence>
<dbReference type="InterPro" id="IPR016169">
    <property type="entry name" value="FAD-bd_PCMH_sub2"/>
</dbReference>
<dbReference type="OMA" id="WGGQRIF"/>
<keyword evidence="2" id="KW-0285">Flavoprotein</keyword>
<dbReference type="AlphaFoldDB" id="A0A1Y2LW68"/>
<evidence type="ECO:0000256" key="2">
    <source>
        <dbReference type="ARBA" id="ARBA00022630"/>
    </source>
</evidence>
<keyword evidence="5" id="KW-0732">Signal</keyword>
<keyword evidence="4" id="KW-0560">Oxidoreductase</keyword>
<evidence type="ECO:0000313" key="8">
    <source>
        <dbReference type="Proteomes" id="UP000193240"/>
    </source>
</evidence>
<dbReference type="EMBL" id="KZ107848">
    <property type="protein sequence ID" value="OSS47427.1"/>
    <property type="molecule type" value="Genomic_DNA"/>
</dbReference>
<dbReference type="PANTHER" id="PTHR42973">
    <property type="entry name" value="BINDING OXIDOREDUCTASE, PUTATIVE (AFU_ORTHOLOGUE AFUA_1G17690)-RELATED"/>
    <property type="match status" value="1"/>
</dbReference>
<evidence type="ECO:0000256" key="4">
    <source>
        <dbReference type="ARBA" id="ARBA00023002"/>
    </source>
</evidence>
<evidence type="ECO:0000313" key="7">
    <source>
        <dbReference type="EMBL" id="OSS47427.1"/>
    </source>
</evidence>
<dbReference type="InterPro" id="IPR006094">
    <property type="entry name" value="Oxid_FAD_bind_N"/>
</dbReference>
<evidence type="ECO:0000256" key="5">
    <source>
        <dbReference type="SAM" id="SignalP"/>
    </source>
</evidence>
<evidence type="ECO:0000259" key="6">
    <source>
        <dbReference type="PROSITE" id="PS51387"/>
    </source>
</evidence>
<organism evidence="7 8">
    <name type="scientific">Epicoccum nigrum</name>
    <name type="common">Soil fungus</name>
    <name type="synonym">Epicoccum purpurascens</name>
    <dbReference type="NCBI Taxonomy" id="105696"/>
    <lineage>
        <taxon>Eukaryota</taxon>
        <taxon>Fungi</taxon>
        <taxon>Dikarya</taxon>
        <taxon>Ascomycota</taxon>
        <taxon>Pezizomycotina</taxon>
        <taxon>Dothideomycetes</taxon>
        <taxon>Pleosporomycetidae</taxon>
        <taxon>Pleosporales</taxon>
        <taxon>Pleosporineae</taxon>
        <taxon>Didymellaceae</taxon>
        <taxon>Epicoccum</taxon>
    </lineage>
</organism>
<sequence length="540" mass="57598">MRVTPALSIGALTAGALAQSNADTFEKADFNITEALIGNGVNVSAIPELSGLVHRTLDLSPCAIACTSLKIIFGDSKLLSQSSPAYSTFTSGYWSAQQGAVQPHCVFKPSKALDVSTVVLLTRLTNCPFAVKGGGHAAFGGASSIDGGITISMENLNKVSVSSDKKTVDVGPGNRWVDVYTAIEQHGVGVAGGRMAPVGVPGLILGGGINFFANKIGWACDNVASYEIVTASGVIVTATPSASPDLYWALRGGGSNFGIVTNFKLNAFPLDKMWGGQRIYTENNFPAILDAIYSFATTKSSQDTDAAEIISFSYTPTIGKIGIAQLDYAQPVANASIFSDWNAITHLQSTTDIHTLAELTIMMNQGLTDGLRQTQWDVTFQVDRDLFTFLVNTFYADFPTVQDAESFFPSISIQAITAGQLKGMQKNGGNALGLDASKGPFFVMNMSSRWAKASDDDRILTFFSNIIKKVKTEAQSKGLDNEYIYMNYASQFEDPISSYGAANVKKLKTVSAKYDPASVFLDLMPGHFKLGKGAPNPNMP</sequence>
<protein>
    <recommendedName>
        <fullName evidence="6">FAD-binding PCMH-type domain-containing protein</fullName>
    </recommendedName>
</protein>
<feature type="chain" id="PRO_5011004185" description="FAD-binding PCMH-type domain-containing protein" evidence="5">
    <location>
        <begin position="19"/>
        <end position="540"/>
    </location>
</feature>
<evidence type="ECO:0000256" key="1">
    <source>
        <dbReference type="ARBA" id="ARBA00005466"/>
    </source>
</evidence>
<dbReference type="InterPro" id="IPR016166">
    <property type="entry name" value="FAD-bd_PCMH"/>
</dbReference>
<gene>
    <name evidence="7" type="ORF">B5807_07492</name>
</gene>
<feature type="signal peptide" evidence="5">
    <location>
        <begin position="1"/>
        <end position="18"/>
    </location>
</feature>
<dbReference type="SUPFAM" id="SSF56176">
    <property type="entry name" value="FAD-binding/transporter-associated domain-like"/>
    <property type="match status" value="1"/>
</dbReference>
<reference evidence="7 8" key="1">
    <citation type="journal article" date="2017" name="Genome Announc.">
        <title>Genome sequence of the saprophytic ascomycete Epicoccum nigrum ICMP 19927 strain isolated from New Zealand.</title>
        <authorList>
            <person name="Fokin M."/>
            <person name="Fleetwood D."/>
            <person name="Weir B.S."/>
            <person name="Villas-Boas S.G."/>
        </authorList>
    </citation>
    <scope>NUCLEOTIDE SEQUENCE [LARGE SCALE GENOMIC DNA]</scope>
    <source>
        <strain evidence="7 8">ICMP 19927</strain>
    </source>
</reference>
<name>A0A1Y2LW68_EPING</name>
<dbReference type="InterPro" id="IPR050416">
    <property type="entry name" value="FAD-linked_Oxidoreductase"/>
</dbReference>
<dbReference type="STRING" id="105696.A0A1Y2LW68"/>